<dbReference type="WBParaSite" id="TREG1_119800.3">
    <property type="protein sequence ID" value="TREG1_119800.3"/>
    <property type="gene ID" value="TREG1_119800"/>
</dbReference>
<feature type="compositionally biased region" description="Low complexity" evidence="1">
    <location>
        <begin position="476"/>
        <end position="514"/>
    </location>
</feature>
<dbReference type="Proteomes" id="UP000050795">
    <property type="component" value="Unassembled WGS sequence"/>
</dbReference>
<reference evidence="3" key="1">
    <citation type="submission" date="2022-06" db="EMBL/GenBank/DDBJ databases">
        <authorList>
            <person name="Berger JAMES D."/>
            <person name="Berger JAMES D."/>
        </authorList>
    </citation>
    <scope>NUCLEOTIDE SEQUENCE [LARGE SCALE GENOMIC DNA]</scope>
</reference>
<dbReference type="PANTHER" id="PTHR13425:SF3">
    <property type="entry name" value="HEADCASE PROTEIN HOMOLOG"/>
    <property type="match status" value="1"/>
</dbReference>
<feature type="region of interest" description="Disordered" evidence="1">
    <location>
        <begin position="1"/>
        <end position="31"/>
    </location>
</feature>
<accession>A0AA85J034</accession>
<dbReference type="AlphaFoldDB" id="A0AA85J034"/>
<feature type="region of interest" description="Disordered" evidence="1">
    <location>
        <begin position="713"/>
        <end position="767"/>
    </location>
</feature>
<dbReference type="PANTHER" id="PTHR13425">
    <property type="entry name" value="HEADCASE PROTEIN"/>
    <property type="match status" value="1"/>
</dbReference>
<feature type="compositionally biased region" description="Polar residues" evidence="1">
    <location>
        <begin position="281"/>
        <end position="293"/>
    </location>
</feature>
<feature type="domain" description="Headcase middle" evidence="2">
    <location>
        <begin position="832"/>
        <end position="918"/>
    </location>
</feature>
<feature type="compositionally biased region" description="Low complexity" evidence="1">
    <location>
        <begin position="925"/>
        <end position="940"/>
    </location>
</feature>
<feature type="region of interest" description="Disordered" evidence="1">
    <location>
        <begin position="280"/>
        <end position="301"/>
    </location>
</feature>
<sequence>MTDIPKQCSLSTRTSTPTSTPTPTPGTTITASRLPHSSTYLTGINEDTRGESFHSIIDLQGVHQKQHNSSISTCAVPLNVCCVCADEDGLQSLHSEIFVVCASPGCKYSGPIHKKCLDHWDSCCDFYCQLLNNATSSILSQSSSSPIDINSPSSLSSSISNNFSFNTGNFDSPISKSFMEGLFRLYECPLCGQYTLYRSSINSKTGQTENISPSHRFTSVLCAIQYAAEKLNQHERLAHSSLQQDTSQLNSPFTLNQPVDHYLPTIGSMPNFNADEVKHQPASTFSQPFTGRSHSYAHPPPITNKFSDILRRFSLNREANDTTYLSAASKHSSSDTSSGYYSSQSTGDSSIDPSRRNSNNSYASLMLGITTAMKSPEEEKEDTMKLHEDNSIPWMMPTNQPLPRALIKTSTKSGPTKLSSETNPMNDLLQRPADLLLTSMPTESTSLSTASTRRRAGSSISFDETFDTSLDATIVNNPSSNNSNNAVNSHNDIRSNNNNNNSNNDTTSNANNHNTMSRPISVIGSRRHHSTSSTLSSTNTSNTTNTMNNNNNNSIVNNNNNNFKSSSAWTNESLTNKSRISHWHNNSNNNNSNNNNSTDTKGRKTVNTKGNIFLQRRDFNVFTKLPNYKQNAYFIQMDDDSCTGNEDTRAFLLAQLTNHRVSEVYCLACQQMLPVYDHFPVIDGIFFISPLCHRSTEGYRKGGGLRVTWHTNGIQNQSIPPPPQQQQSQQQQQQQANRTSNFNNTNNNNNNNNSTNTNNSNNNLISSTNDYQNINKIALKLLAPLKIMSPPPGCLGPRQQLNSVQHNNMINMITSDQNSLLSNSTSSSSVLSSSRYSSITTSTRQGRYLHALCMNCMHTEDLISNNKLGDVKCIRCKVCGKLWSGASLLVGGLYTYDIFAAVPCCSNHLTCGSCQSRLDDLTLQNSSSPVPQQQQQQPQQTSTETIMNVSSNYLPPPAHHHHQDQSGINKINEMKDKSSTHDLTIKSFPLSYFSQYSNLIICPYCSKVDYHFVKLFEDTYEVVSCCS</sequence>
<dbReference type="Pfam" id="PF16002">
    <property type="entry name" value="Headcase"/>
    <property type="match status" value="2"/>
</dbReference>
<name>A0AA85J034_TRIRE</name>
<feature type="compositionally biased region" description="Low complexity" evidence="1">
    <location>
        <begin position="725"/>
        <end position="767"/>
    </location>
</feature>
<evidence type="ECO:0000313" key="3">
    <source>
        <dbReference type="Proteomes" id="UP000050795"/>
    </source>
</evidence>
<feature type="compositionally biased region" description="Low complexity" evidence="1">
    <location>
        <begin position="531"/>
        <end position="567"/>
    </location>
</feature>
<protein>
    <recommendedName>
        <fullName evidence="2">Headcase middle domain-containing protein</fullName>
    </recommendedName>
</protein>
<feature type="compositionally biased region" description="Low complexity" evidence="1">
    <location>
        <begin position="326"/>
        <end position="350"/>
    </location>
</feature>
<reference evidence="4" key="2">
    <citation type="submission" date="2023-11" db="UniProtKB">
        <authorList>
            <consortium name="WormBaseParasite"/>
        </authorList>
    </citation>
    <scope>IDENTIFICATION</scope>
</reference>
<dbReference type="InterPro" id="IPR031947">
    <property type="entry name" value="Headcase_mid"/>
</dbReference>
<feature type="region of interest" description="Disordered" evidence="1">
    <location>
        <begin position="326"/>
        <end position="360"/>
    </location>
</feature>
<feature type="compositionally biased region" description="Low complexity" evidence="1">
    <location>
        <begin position="585"/>
        <end position="597"/>
    </location>
</feature>
<organism evidence="3 4">
    <name type="scientific">Trichobilharzia regenti</name>
    <name type="common">Nasal bird schistosome</name>
    <dbReference type="NCBI Taxonomy" id="157069"/>
    <lineage>
        <taxon>Eukaryota</taxon>
        <taxon>Metazoa</taxon>
        <taxon>Spiralia</taxon>
        <taxon>Lophotrochozoa</taxon>
        <taxon>Platyhelminthes</taxon>
        <taxon>Trematoda</taxon>
        <taxon>Digenea</taxon>
        <taxon>Strigeidida</taxon>
        <taxon>Schistosomatoidea</taxon>
        <taxon>Schistosomatidae</taxon>
        <taxon>Trichobilharzia</taxon>
    </lineage>
</organism>
<evidence type="ECO:0000256" key="1">
    <source>
        <dbReference type="SAM" id="MobiDB-lite"/>
    </source>
</evidence>
<feature type="region of interest" description="Disordered" evidence="1">
    <location>
        <begin position="925"/>
        <end position="944"/>
    </location>
</feature>
<keyword evidence="3" id="KW-1185">Reference proteome</keyword>
<dbReference type="InterPro" id="IPR026066">
    <property type="entry name" value="Headcase"/>
</dbReference>
<feature type="domain" description="Headcase middle" evidence="2">
    <location>
        <begin position="607"/>
        <end position="695"/>
    </location>
</feature>
<evidence type="ECO:0000313" key="4">
    <source>
        <dbReference type="WBParaSite" id="TREG1_119800.3"/>
    </source>
</evidence>
<feature type="region of interest" description="Disordered" evidence="1">
    <location>
        <begin position="580"/>
        <end position="605"/>
    </location>
</feature>
<evidence type="ECO:0000259" key="2">
    <source>
        <dbReference type="Pfam" id="PF16002"/>
    </source>
</evidence>
<feature type="compositionally biased region" description="Low complexity" evidence="1">
    <location>
        <begin position="9"/>
        <end position="30"/>
    </location>
</feature>
<proteinExistence type="predicted"/>
<feature type="region of interest" description="Disordered" evidence="1">
    <location>
        <begin position="473"/>
        <end position="568"/>
    </location>
</feature>